<dbReference type="OrthoDB" id="9812787at2"/>
<accession>A0A1L8CS89</accession>
<sequence length="246" mass="27722">MDFAQVEIDDMLSQANKGRVVLTDFLDPAMAALTRERLQKFPEVNYKVDGGYPNAERVRFAFFPNYIFPEDVELNIGFLEISGNFKFQTVTHRDFLGAILATGIKREKIGDLIIIPNGCQVILDRDLVPYLIQEVDKVHRVGVTVREIVREELLLPEAKTREVIAFVKSLRLDSVGASGFGISRSQMVKEIEGQKVRVNWKLQVKPSYEVAPGDVISLRGRGRVEVLEIAGTSKSGRSKVVLKRYL</sequence>
<dbReference type="RefSeq" id="WP_075858256.1">
    <property type="nucleotide sequence ID" value="NZ_BDJK01000006.1"/>
</dbReference>
<dbReference type="Gene3D" id="3.10.290.10">
    <property type="entry name" value="RNA-binding S4 domain"/>
    <property type="match status" value="1"/>
</dbReference>
<organism evidence="3 4">
    <name type="scientific">Carboxydothermus pertinax</name>
    <dbReference type="NCBI Taxonomy" id="870242"/>
    <lineage>
        <taxon>Bacteria</taxon>
        <taxon>Bacillati</taxon>
        <taxon>Bacillota</taxon>
        <taxon>Clostridia</taxon>
        <taxon>Thermoanaerobacterales</taxon>
        <taxon>Thermoanaerobacteraceae</taxon>
        <taxon>Carboxydothermus</taxon>
    </lineage>
</organism>
<evidence type="ECO:0000256" key="1">
    <source>
        <dbReference type="PROSITE-ProRule" id="PRU00182"/>
    </source>
</evidence>
<evidence type="ECO:0000313" key="3">
    <source>
        <dbReference type="EMBL" id="GAV21805.1"/>
    </source>
</evidence>
<dbReference type="PROSITE" id="PS50889">
    <property type="entry name" value="S4"/>
    <property type="match status" value="1"/>
</dbReference>
<dbReference type="GO" id="GO:0003723">
    <property type="term" value="F:RNA binding"/>
    <property type="evidence" value="ECO:0007669"/>
    <property type="project" value="UniProtKB-KW"/>
</dbReference>
<feature type="domain" description="RNA-binding S4" evidence="2">
    <location>
        <begin position="170"/>
        <end position="227"/>
    </location>
</feature>
<dbReference type="STRING" id="870242.cpu_03150"/>
<evidence type="ECO:0000313" key="4">
    <source>
        <dbReference type="Proteomes" id="UP000187485"/>
    </source>
</evidence>
<dbReference type="InterPro" id="IPR012677">
    <property type="entry name" value="Nucleotide-bd_a/b_plait_sf"/>
</dbReference>
<dbReference type="Pfam" id="PF01479">
    <property type="entry name" value="S4"/>
    <property type="match status" value="1"/>
</dbReference>
<evidence type="ECO:0000259" key="2">
    <source>
        <dbReference type="SMART" id="SM00363"/>
    </source>
</evidence>
<protein>
    <submittedName>
        <fullName evidence="3">S4 domain-containing protein</fullName>
    </submittedName>
</protein>
<dbReference type="Pfam" id="PF17774">
    <property type="entry name" value="YlmH_RBD"/>
    <property type="match status" value="1"/>
</dbReference>
<dbReference type="SUPFAM" id="SSF55174">
    <property type="entry name" value="Alpha-L RNA-binding motif"/>
    <property type="match status" value="1"/>
</dbReference>
<dbReference type="EMBL" id="BDJK01000006">
    <property type="protein sequence ID" value="GAV21805.1"/>
    <property type="molecule type" value="Genomic_DNA"/>
</dbReference>
<dbReference type="PANTHER" id="PTHR13633:SF3">
    <property type="entry name" value="MITOCHONDRIAL TRANSCRIPTION RESCUE FACTOR 1"/>
    <property type="match status" value="1"/>
</dbReference>
<comment type="caution">
    <text evidence="3">The sequence shown here is derived from an EMBL/GenBank/DDBJ whole genome shotgun (WGS) entry which is preliminary data.</text>
</comment>
<dbReference type="CDD" id="cd00165">
    <property type="entry name" value="S4"/>
    <property type="match status" value="1"/>
</dbReference>
<name>A0A1L8CS89_9THEO</name>
<dbReference type="Proteomes" id="UP000187485">
    <property type="component" value="Unassembled WGS sequence"/>
</dbReference>
<dbReference type="AlphaFoldDB" id="A0A1L8CS89"/>
<dbReference type="InterPro" id="IPR036986">
    <property type="entry name" value="S4_RNA-bd_sf"/>
</dbReference>
<reference evidence="4" key="1">
    <citation type="submission" date="2016-12" db="EMBL/GenBank/DDBJ databases">
        <title>Draft Genome Sequences od Carboxydothermus pertinax and islandicus, Hydrogenogenic Carboxydotrophic Bacteria.</title>
        <authorList>
            <person name="Fukuyama Y."/>
            <person name="Ohmae K."/>
            <person name="Yoneda Y."/>
            <person name="Yoshida T."/>
            <person name="Sako Y."/>
        </authorList>
    </citation>
    <scope>NUCLEOTIDE SEQUENCE [LARGE SCALE GENOMIC DNA]</scope>
    <source>
        <strain evidence="4">Ug1</strain>
    </source>
</reference>
<keyword evidence="4" id="KW-1185">Reference proteome</keyword>
<dbReference type="InterPro" id="IPR002942">
    <property type="entry name" value="S4_RNA-bd"/>
</dbReference>
<proteinExistence type="predicted"/>
<gene>
    <name evidence="3" type="ORF">cpu_03150</name>
</gene>
<dbReference type="SMART" id="SM00363">
    <property type="entry name" value="S4"/>
    <property type="match status" value="1"/>
</dbReference>
<dbReference type="InterPro" id="IPR040591">
    <property type="entry name" value="RqcP2_RBD"/>
</dbReference>
<dbReference type="Gene3D" id="3.30.1370.160">
    <property type="match status" value="1"/>
</dbReference>
<dbReference type="PANTHER" id="PTHR13633">
    <property type="entry name" value="MITOCHONDRIAL TRANSCRIPTION RESCUE FACTOR 1"/>
    <property type="match status" value="1"/>
</dbReference>
<keyword evidence="1" id="KW-0694">RNA-binding</keyword>
<dbReference type="Gene3D" id="3.30.70.330">
    <property type="match status" value="1"/>
</dbReference>